<feature type="region of interest" description="Disordered" evidence="2">
    <location>
        <begin position="299"/>
        <end position="395"/>
    </location>
</feature>
<name>A0A9P7GMP9_9AGAR</name>
<dbReference type="OrthoDB" id="3270558at2759"/>
<protein>
    <submittedName>
        <fullName evidence="3">Uncharacterized protein</fullName>
    </submittedName>
</protein>
<evidence type="ECO:0000313" key="4">
    <source>
        <dbReference type="Proteomes" id="UP000717328"/>
    </source>
</evidence>
<feature type="region of interest" description="Disordered" evidence="2">
    <location>
        <begin position="434"/>
        <end position="453"/>
    </location>
</feature>
<feature type="region of interest" description="Disordered" evidence="2">
    <location>
        <begin position="225"/>
        <end position="244"/>
    </location>
</feature>
<evidence type="ECO:0000313" key="3">
    <source>
        <dbReference type="EMBL" id="KAG5652928.1"/>
    </source>
</evidence>
<keyword evidence="4" id="KW-1185">Reference proteome</keyword>
<feature type="region of interest" description="Disordered" evidence="2">
    <location>
        <begin position="257"/>
        <end position="280"/>
    </location>
</feature>
<dbReference type="EMBL" id="JABCKI010000087">
    <property type="protein sequence ID" value="KAG5652928.1"/>
    <property type="molecule type" value="Genomic_DNA"/>
</dbReference>
<feature type="compositionally biased region" description="Low complexity" evidence="2">
    <location>
        <begin position="321"/>
        <end position="383"/>
    </location>
</feature>
<gene>
    <name evidence="3" type="ORF">H0H81_003071</name>
</gene>
<accession>A0A9P7GMP9</accession>
<dbReference type="AlphaFoldDB" id="A0A9P7GMP9"/>
<organism evidence="3 4">
    <name type="scientific">Sphagnurus paluster</name>
    <dbReference type="NCBI Taxonomy" id="117069"/>
    <lineage>
        <taxon>Eukaryota</taxon>
        <taxon>Fungi</taxon>
        <taxon>Dikarya</taxon>
        <taxon>Basidiomycota</taxon>
        <taxon>Agaricomycotina</taxon>
        <taxon>Agaricomycetes</taxon>
        <taxon>Agaricomycetidae</taxon>
        <taxon>Agaricales</taxon>
        <taxon>Tricholomatineae</taxon>
        <taxon>Lyophyllaceae</taxon>
        <taxon>Sphagnurus</taxon>
    </lineage>
</organism>
<sequence length="690" mass="75737">MLALRPLDAHPRGRSRHVSHAALARHASEERRRTPDEKSGADYYDSPPSPPSSLVDQVHVAYAHDDIHLAKILLLRLKGIHVTAPDDPRIAAVKDEDFDFCFVPHGRLMDDEDEKALQERQRQELERVSERRRLERLRDCERIWEQGKARLREAKALAKRLRDAEERRRVEEQQQQQLAEEHRCRRRSRLTMPVRTVVSYKLVASTQPPADEPKFVYDFMMPRPAISKQPSKSKSPLTRPLFDDSRTVPFSTVLASMQGPLFPPESRPASSAQLNQHGRRRREAELLDSLLKVVEWEVDERRRRKGKAPEQPALRRRDSTKSTTSRCAACSSPSPSSSVSPAPSRRSWLSFSSASSSTASTAATTPSSSPPSSSWPSKSVSPTRTKPWFLASPSRRSHQPAPVLHACKPCAHLSPVAPADCPLPLSAPISSIATPPAASPVTPPTDATDDAHSPAGRVLRHLAHVLDLAKGFQHAYMQATMFAIATPPHARDDGDDDHASALLLARLVSTTSTLTHAARPLPPHGQRVRTADVQAFLAASACTASPPHPHPIPLRACSPSAAGYPVEDDADPALPPHTVLPSPLPYTLHFKPHPVPPRAPFRVLALAQPPQPAPSSCSAYGYAHAEEVQFRIRTVENPLFLRARAMENAFVRAGGWERPLSAGGAMGGGREKVLRIACEGIGRSGLAVLS</sequence>
<reference evidence="3" key="1">
    <citation type="submission" date="2021-02" db="EMBL/GenBank/DDBJ databases">
        <authorList>
            <person name="Nieuwenhuis M."/>
            <person name="Van De Peppel L.J.J."/>
        </authorList>
    </citation>
    <scope>NUCLEOTIDE SEQUENCE</scope>
    <source>
        <strain evidence="3">D49</strain>
    </source>
</reference>
<feature type="compositionally biased region" description="Basic and acidic residues" evidence="2">
    <location>
        <begin position="26"/>
        <end position="40"/>
    </location>
</feature>
<dbReference type="Proteomes" id="UP000717328">
    <property type="component" value="Unassembled WGS sequence"/>
</dbReference>
<proteinExistence type="predicted"/>
<keyword evidence="1" id="KW-0175">Coiled coil</keyword>
<comment type="caution">
    <text evidence="3">The sequence shown here is derived from an EMBL/GenBank/DDBJ whole genome shotgun (WGS) entry which is preliminary data.</text>
</comment>
<evidence type="ECO:0000256" key="1">
    <source>
        <dbReference type="SAM" id="Coils"/>
    </source>
</evidence>
<feature type="coiled-coil region" evidence="1">
    <location>
        <begin position="108"/>
        <end position="181"/>
    </location>
</feature>
<feature type="region of interest" description="Disordered" evidence="2">
    <location>
        <begin position="1"/>
        <end position="52"/>
    </location>
</feature>
<evidence type="ECO:0000256" key="2">
    <source>
        <dbReference type="SAM" id="MobiDB-lite"/>
    </source>
</evidence>
<reference evidence="3" key="2">
    <citation type="submission" date="2021-10" db="EMBL/GenBank/DDBJ databases">
        <title>Phylogenomics reveals ancestral predisposition of the termite-cultivated fungus Termitomyces towards a domesticated lifestyle.</title>
        <authorList>
            <person name="Auxier B."/>
            <person name="Grum-Grzhimaylo A."/>
            <person name="Cardenas M.E."/>
            <person name="Lodge J.D."/>
            <person name="Laessoe T."/>
            <person name="Pedersen O."/>
            <person name="Smith M.E."/>
            <person name="Kuyper T.W."/>
            <person name="Franco-Molano E.A."/>
            <person name="Baroni T.J."/>
            <person name="Aanen D.K."/>
        </authorList>
    </citation>
    <scope>NUCLEOTIDE SEQUENCE</scope>
    <source>
        <strain evidence="3">D49</strain>
    </source>
</reference>